<dbReference type="InterPro" id="IPR009051">
    <property type="entry name" value="Helical_ferredxn"/>
</dbReference>
<sequence>KRHPTSADSIIAAEADTVAKKELNLNRVPMPKQDPQERAKNFGEVSLGYSKAQAIAEAGRCLQCAKPTCKDGCPVNVDIPEFIKALHEDDMPEAVRALKAKNSLPAVCGRVCPQEQQCEKVCVLARKGAPVAIGRLERYVADWDLAAENTPEPQSAAAVPGRKRIAVVGAGPAGLTCAADLAKMEYGVTMFEALHTAGGVLKYGIPEFRLPKSIVQAEVDYVKSLGVELVLDNVVGRTELVDELFEEGFDAVFLSPGAGAPMFLNIPGENLNNVYSANEFLTRVNLMKAYLFPDYDTPIKIGRRVAVFGGGNVAMDSSRCALRLGAEEVYIVYRRSEAELPAREEERENAKEEGVIFKLLTNPKRLLDDGQANVRAVECYEMELGEPDESGRRRPIVKPGTEFEIEIDTAIIALGTRPNPVIPSTTPGLELTRQGAIATDVATGRTSREGIWCGGDMATGAATVIDAMGAGRRAATDIDQYL</sequence>
<dbReference type="GO" id="GO:0016491">
    <property type="term" value="F:oxidoreductase activity"/>
    <property type="evidence" value="ECO:0007669"/>
    <property type="project" value="InterPro"/>
</dbReference>
<evidence type="ECO:0008006" key="4">
    <source>
        <dbReference type="Google" id="ProtNLM"/>
    </source>
</evidence>
<reference evidence="3" key="1">
    <citation type="journal article" date="2014" name="Front. Microbiol.">
        <title>High frequency of phylogenetically diverse reductive dehalogenase-homologous genes in deep subseafloor sedimentary metagenomes.</title>
        <authorList>
            <person name="Kawai M."/>
            <person name="Futagami T."/>
            <person name="Toyoda A."/>
            <person name="Takaki Y."/>
            <person name="Nishi S."/>
            <person name="Hori S."/>
            <person name="Arai W."/>
            <person name="Tsubouchi T."/>
            <person name="Morono Y."/>
            <person name="Uchiyama I."/>
            <person name="Ito T."/>
            <person name="Fujiyama A."/>
            <person name="Inagaki F."/>
            <person name="Takami H."/>
        </authorList>
    </citation>
    <scope>NUCLEOTIDE SEQUENCE</scope>
    <source>
        <strain evidence="3">Expedition CK06-06</strain>
    </source>
</reference>
<dbReference type="Pfam" id="PF07992">
    <property type="entry name" value="Pyr_redox_2"/>
    <property type="match status" value="1"/>
</dbReference>
<feature type="non-terminal residue" evidence="3">
    <location>
        <position position="1"/>
    </location>
</feature>
<feature type="domain" description="Dihydroprymidine dehydrogenase" evidence="2">
    <location>
        <begin position="38"/>
        <end position="146"/>
    </location>
</feature>
<dbReference type="InterPro" id="IPR036188">
    <property type="entry name" value="FAD/NAD-bd_sf"/>
</dbReference>
<feature type="non-terminal residue" evidence="3">
    <location>
        <position position="482"/>
    </location>
</feature>
<dbReference type="EMBL" id="BARS01003176">
    <property type="protein sequence ID" value="GAF78746.1"/>
    <property type="molecule type" value="Genomic_DNA"/>
</dbReference>
<dbReference type="Gene3D" id="1.10.1060.10">
    <property type="entry name" value="Alpha-helical ferredoxin"/>
    <property type="match status" value="1"/>
</dbReference>
<dbReference type="GO" id="GO:0051536">
    <property type="term" value="F:iron-sulfur cluster binding"/>
    <property type="evidence" value="ECO:0007669"/>
    <property type="project" value="InterPro"/>
</dbReference>
<dbReference type="PANTHER" id="PTHR42783">
    <property type="entry name" value="GLUTAMATE SYNTHASE [NADPH] SMALL CHAIN"/>
    <property type="match status" value="1"/>
</dbReference>
<dbReference type="InterPro" id="IPR006004">
    <property type="entry name" value="SudA-like"/>
</dbReference>
<comment type="caution">
    <text evidence="3">The sequence shown here is derived from an EMBL/GenBank/DDBJ whole genome shotgun (WGS) entry which is preliminary data.</text>
</comment>
<feature type="domain" description="FAD/NAD(P)-binding" evidence="1">
    <location>
        <begin position="164"/>
        <end position="471"/>
    </location>
</feature>
<evidence type="ECO:0000259" key="1">
    <source>
        <dbReference type="Pfam" id="PF07992"/>
    </source>
</evidence>
<evidence type="ECO:0000313" key="3">
    <source>
        <dbReference type="EMBL" id="GAF78746.1"/>
    </source>
</evidence>
<dbReference type="PANTHER" id="PTHR42783:SF3">
    <property type="entry name" value="GLUTAMATE SYNTHASE [NADPH] SMALL CHAIN-RELATED"/>
    <property type="match status" value="1"/>
</dbReference>
<dbReference type="InterPro" id="IPR028261">
    <property type="entry name" value="DPD_II"/>
</dbReference>
<dbReference type="PRINTS" id="PR00419">
    <property type="entry name" value="ADXRDTASE"/>
</dbReference>
<proteinExistence type="predicted"/>
<accession>X0SUC0</accession>
<dbReference type="Gene3D" id="3.50.50.60">
    <property type="entry name" value="FAD/NAD(P)-binding domain"/>
    <property type="match status" value="2"/>
</dbReference>
<dbReference type="Pfam" id="PF14691">
    <property type="entry name" value="Fer4_20"/>
    <property type="match status" value="1"/>
</dbReference>
<protein>
    <recommendedName>
        <fullName evidence="4">4Fe-4S ferredoxin-type domain-containing protein</fullName>
    </recommendedName>
</protein>
<dbReference type="AlphaFoldDB" id="X0SUC0"/>
<name>X0SUC0_9ZZZZ</name>
<evidence type="ECO:0000259" key="2">
    <source>
        <dbReference type="Pfam" id="PF14691"/>
    </source>
</evidence>
<dbReference type="NCBIfam" id="TIGR01316">
    <property type="entry name" value="gltA"/>
    <property type="match status" value="1"/>
</dbReference>
<dbReference type="InterPro" id="IPR023753">
    <property type="entry name" value="FAD/NAD-binding_dom"/>
</dbReference>
<dbReference type="SUPFAM" id="SSF46548">
    <property type="entry name" value="alpha-helical ferredoxin"/>
    <property type="match status" value="1"/>
</dbReference>
<organism evidence="3">
    <name type="scientific">marine sediment metagenome</name>
    <dbReference type="NCBI Taxonomy" id="412755"/>
    <lineage>
        <taxon>unclassified sequences</taxon>
        <taxon>metagenomes</taxon>
        <taxon>ecological metagenomes</taxon>
    </lineage>
</organism>
<gene>
    <name evidence="3" type="ORF">S01H1_06118</name>
</gene>
<dbReference type="SUPFAM" id="SSF51971">
    <property type="entry name" value="Nucleotide-binding domain"/>
    <property type="match status" value="1"/>
</dbReference>